<dbReference type="RefSeq" id="WP_272734986.1">
    <property type="nucleotide sequence ID" value="NZ_CP116942.1"/>
</dbReference>
<gene>
    <name evidence="3" type="ORF">PO878_13240</name>
</gene>
<keyword evidence="1" id="KW-0812">Transmembrane</keyword>
<dbReference type="InterPro" id="IPR045597">
    <property type="entry name" value="DUF6458"/>
</dbReference>
<dbReference type="Pfam" id="PF20059">
    <property type="entry name" value="DUF6458"/>
    <property type="match status" value="1"/>
</dbReference>
<keyword evidence="4" id="KW-1185">Reference proteome</keyword>
<feature type="domain" description="DUF6458" evidence="2">
    <location>
        <begin position="1"/>
        <end position="48"/>
    </location>
</feature>
<protein>
    <submittedName>
        <fullName evidence="3">DUF6458 family protein</fullName>
    </submittedName>
</protein>
<name>A0AAE9Y532_9ACTN</name>
<accession>A0AAE9Y532</accession>
<dbReference type="EMBL" id="CP116942">
    <property type="protein sequence ID" value="WCO65461.1"/>
    <property type="molecule type" value="Genomic_DNA"/>
</dbReference>
<evidence type="ECO:0000256" key="1">
    <source>
        <dbReference type="SAM" id="Phobius"/>
    </source>
</evidence>
<keyword evidence="1" id="KW-1133">Transmembrane helix</keyword>
<keyword evidence="1" id="KW-0472">Membrane</keyword>
<evidence type="ECO:0000259" key="2">
    <source>
        <dbReference type="Pfam" id="PF20059"/>
    </source>
</evidence>
<evidence type="ECO:0000313" key="3">
    <source>
        <dbReference type="EMBL" id="WCO65461.1"/>
    </source>
</evidence>
<dbReference type="Proteomes" id="UP001216390">
    <property type="component" value="Chromosome"/>
</dbReference>
<evidence type="ECO:0000313" key="4">
    <source>
        <dbReference type="Proteomes" id="UP001216390"/>
    </source>
</evidence>
<dbReference type="AlphaFoldDB" id="A0AAE9Y532"/>
<sequence length="72" mass="7541">MTIGASIFLIAVGAILRFAVTATVADVDLQVVGVILMVAGGIGLLIGLFLQANNRRTVVYEDRGYRQGPPPA</sequence>
<organism evidence="3 4">
    <name type="scientific">Iamia majanohamensis</name>
    <dbReference type="NCBI Taxonomy" id="467976"/>
    <lineage>
        <taxon>Bacteria</taxon>
        <taxon>Bacillati</taxon>
        <taxon>Actinomycetota</taxon>
        <taxon>Acidimicrobiia</taxon>
        <taxon>Acidimicrobiales</taxon>
        <taxon>Iamiaceae</taxon>
        <taxon>Iamia</taxon>
    </lineage>
</organism>
<proteinExistence type="predicted"/>
<dbReference type="KEGG" id="ima:PO878_13240"/>
<reference evidence="3" key="1">
    <citation type="submission" date="2023-01" db="EMBL/GenBank/DDBJ databases">
        <title>The diversity of Class Acidimicrobiia in South China Sea sediment environments and the proposal of Iamia marina sp. nov., a novel species of the genus Iamia.</title>
        <authorList>
            <person name="He Y."/>
            <person name="Tian X."/>
        </authorList>
    </citation>
    <scope>NUCLEOTIDE SEQUENCE</scope>
    <source>
        <strain evidence="3">DSM 19957</strain>
    </source>
</reference>
<feature type="transmembrane region" description="Helical" evidence="1">
    <location>
        <begin position="31"/>
        <end position="50"/>
    </location>
</feature>